<feature type="compositionally biased region" description="Low complexity" evidence="1">
    <location>
        <begin position="125"/>
        <end position="135"/>
    </location>
</feature>
<reference evidence="3" key="1">
    <citation type="journal article" date="2023" name="Mol. Phylogenet. Evol.">
        <title>Genome-scale phylogeny and comparative genomics of the fungal order Sordariales.</title>
        <authorList>
            <person name="Hensen N."/>
            <person name="Bonometti L."/>
            <person name="Westerberg I."/>
            <person name="Brannstrom I.O."/>
            <person name="Guillou S."/>
            <person name="Cros-Aarteil S."/>
            <person name="Calhoun S."/>
            <person name="Haridas S."/>
            <person name="Kuo A."/>
            <person name="Mondo S."/>
            <person name="Pangilinan J."/>
            <person name="Riley R."/>
            <person name="LaButti K."/>
            <person name="Andreopoulos B."/>
            <person name="Lipzen A."/>
            <person name="Chen C."/>
            <person name="Yan M."/>
            <person name="Daum C."/>
            <person name="Ng V."/>
            <person name="Clum A."/>
            <person name="Steindorff A."/>
            <person name="Ohm R.A."/>
            <person name="Martin F."/>
            <person name="Silar P."/>
            <person name="Natvig D.O."/>
            <person name="Lalanne C."/>
            <person name="Gautier V."/>
            <person name="Ament-Velasquez S.L."/>
            <person name="Kruys A."/>
            <person name="Hutchinson M.I."/>
            <person name="Powell A.J."/>
            <person name="Barry K."/>
            <person name="Miller A.N."/>
            <person name="Grigoriev I.V."/>
            <person name="Debuchy R."/>
            <person name="Gladieux P."/>
            <person name="Hiltunen Thoren M."/>
            <person name="Johannesson H."/>
        </authorList>
    </citation>
    <scope>NUCLEOTIDE SEQUENCE</scope>
    <source>
        <strain evidence="3">CBS 958.72</strain>
    </source>
</reference>
<feature type="transmembrane region" description="Helical" evidence="2">
    <location>
        <begin position="55"/>
        <end position="76"/>
    </location>
</feature>
<accession>A0AAE0K7M0</accession>
<dbReference type="Proteomes" id="UP001287356">
    <property type="component" value="Unassembled WGS sequence"/>
</dbReference>
<comment type="caution">
    <text evidence="3">The sequence shown here is derived from an EMBL/GenBank/DDBJ whole genome shotgun (WGS) entry which is preliminary data.</text>
</comment>
<feature type="compositionally biased region" description="Polar residues" evidence="1">
    <location>
        <begin position="148"/>
        <end position="158"/>
    </location>
</feature>
<keyword evidence="4" id="KW-1185">Reference proteome</keyword>
<organism evidence="3 4">
    <name type="scientific">Lasiosphaeria ovina</name>
    <dbReference type="NCBI Taxonomy" id="92902"/>
    <lineage>
        <taxon>Eukaryota</taxon>
        <taxon>Fungi</taxon>
        <taxon>Dikarya</taxon>
        <taxon>Ascomycota</taxon>
        <taxon>Pezizomycotina</taxon>
        <taxon>Sordariomycetes</taxon>
        <taxon>Sordariomycetidae</taxon>
        <taxon>Sordariales</taxon>
        <taxon>Lasiosphaeriaceae</taxon>
        <taxon>Lasiosphaeria</taxon>
    </lineage>
</organism>
<keyword evidence="2" id="KW-0812">Transmembrane</keyword>
<evidence type="ECO:0000256" key="1">
    <source>
        <dbReference type="SAM" id="MobiDB-lite"/>
    </source>
</evidence>
<dbReference type="AlphaFoldDB" id="A0AAE0K7M0"/>
<proteinExistence type="predicted"/>
<reference evidence="3" key="2">
    <citation type="submission" date="2023-06" db="EMBL/GenBank/DDBJ databases">
        <authorList>
            <consortium name="Lawrence Berkeley National Laboratory"/>
            <person name="Haridas S."/>
            <person name="Hensen N."/>
            <person name="Bonometti L."/>
            <person name="Westerberg I."/>
            <person name="Brannstrom I.O."/>
            <person name="Guillou S."/>
            <person name="Cros-Aarteil S."/>
            <person name="Calhoun S."/>
            <person name="Kuo A."/>
            <person name="Mondo S."/>
            <person name="Pangilinan J."/>
            <person name="Riley R."/>
            <person name="Labutti K."/>
            <person name="Andreopoulos B."/>
            <person name="Lipzen A."/>
            <person name="Chen C."/>
            <person name="Yanf M."/>
            <person name="Daum C."/>
            <person name="Ng V."/>
            <person name="Clum A."/>
            <person name="Steindorff A."/>
            <person name="Ohm R."/>
            <person name="Martin F."/>
            <person name="Silar P."/>
            <person name="Natvig D."/>
            <person name="Lalanne C."/>
            <person name="Gautier V."/>
            <person name="Ament-Velasquez S.L."/>
            <person name="Kruys A."/>
            <person name="Hutchinson M.I."/>
            <person name="Powell A.J."/>
            <person name="Barry K."/>
            <person name="Miller A.N."/>
            <person name="Grigoriev I.V."/>
            <person name="Debuchy R."/>
            <person name="Gladieux P."/>
            <person name="Thoren M.H."/>
            <person name="Johannesson H."/>
        </authorList>
    </citation>
    <scope>NUCLEOTIDE SEQUENCE</scope>
    <source>
        <strain evidence="3">CBS 958.72</strain>
    </source>
</reference>
<sequence>MEHSKAEKALERVIAAAGKLSILGVLSNGETKRIDEARGVLMTTQTNDRRKKYKLFLYGVLRYSTPAAVLLCAIALGQVRITNLKGGERNELCQLIQNNQSSINHSTIVELAIKCQISTSVNDVPSSLPAAPSSPGDKRSGKRRRLSKTTGTASENQGQLTALNISSNDPAFASTRGQRVIERASLHGIAKVFDEYMCSAIRRVAVQNEIKAAVTTVLPLWGGPVDCLMSLDICELEVKQLAMALFNAKVTWVGQGLHLVLKEGSTVSIPSCSEATLKGVQDEAIIEVFGPEIREAIWESPVRNRELEEGKHLTECISMIVTQNGAIINLSLGLERCLQLQNILYS</sequence>
<keyword evidence="2" id="KW-0472">Membrane</keyword>
<evidence type="ECO:0000313" key="3">
    <source>
        <dbReference type="EMBL" id="KAK3371618.1"/>
    </source>
</evidence>
<keyword evidence="2" id="KW-1133">Transmembrane helix</keyword>
<gene>
    <name evidence="3" type="ORF">B0T24DRAFT_629705</name>
</gene>
<evidence type="ECO:0000256" key="2">
    <source>
        <dbReference type="SAM" id="Phobius"/>
    </source>
</evidence>
<dbReference type="EMBL" id="JAULSN010000005">
    <property type="protein sequence ID" value="KAK3371618.1"/>
    <property type="molecule type" value="Genomic_DNA"/>
</dbReference>
<protein>
    <submittedName>
        <fullName evidence="3">Uncharacterized protein</fullName>
    </submittedName>
</protein>
<name>A0AAE0K7M0_9PEZI</name>
<feature type="region of interest" description="Disordered" evidence="1">
    <location>
        <begin position="123"/>
        <end position="158"/>
    </location>
</feature>
<evidence type="ECO:0000313" key="4">
    <source>
        <dbReference type="Proteomes" id="UP001287356"/>
    </source>
</evidence>